<keyword evidence="8" id="KW-0539">Nucleus</keyword>
<accession>A0A835ZF07</accession>
<comment type="similarity">
    <text evidence="3">Belongs to the CTC1 family.</text>
</comment>
<reference evidence="11" key="1">
    <citation type="submission" date="2021-02" db="EMBL/GenBank/DDBJ databases">
        <title>First Annotated Genome of the Yellow-green Alga Tribonema minus.</title>
        <authorList>
            <person name="Mahan K.M."/>
        </authorList>
    </citation>
    <scope>NUCLEOTIDE SEQUENCE</scope>
    <source>
        <strain evidence="11">UTEX B ZZ1240</strain>
    </source>
</reference>
<protein>
    <recommendedName>
        <fullName evidence="4">CST complex subunit CTC1</fullName>
    </recommendedName>
</protein>
<evidence type="ECO:0000256" key="6">
    <source>
        <dbReference type="ARBA" id="ARBA00022895"/>
    </source>
</evidence>
<feature type="region of interest" description="Disordered" evidence="10">
    <location>
        <begin position="357"/>
        <end position="397"/>
    </location>
</feature>
<dbReference type="GO" id="GO:1990879">
    <property type="term" value="C:CST complex"/>
    <property type="evidence" value="ECO:0007669"/>
    <property type="project" value="TreeGrafter"/>
</dbReference>
<feature type="compositionally biased region" description="Low complexity" evidence="10">
    <location>
        <begin position="692"/>
        <end position="701"/>
    </location>
</feature>
<dbReference type="EMBL" id="JAFCMP010000024">
    <property type="protein sequence ID" value="KAG5191084.1"/>
    <property type="molecule type" value="Genomic_DNA"/>
</dbReference>
<dbReference type="GO" id="GO:0045740">
    <property type="term" value="P:positive regulation of DNA replication"/>
    <property type="evidence" value="ECO:0007669"/>
    <property type="project" value="TreeGrafter"/>
</dbReference>
<organism evidence="11 12">
    <name type="scientific">Tribonema minus</name>
    <dbReference type="NCBI Taxonomy" id="303371"/>
    <lineage>
        <taxon>Eukaryota</taxon>
        <taxon>Sar</taxon>
        <taxon>Stramenopiles</taxon>
        <taxon>Ochrophyta</taxon>
        <taxon>PX clade</taxon>
        <taxon>Xanthophyceae</taxon>
        <taxon>Tribonematales</taxon>
        <taxon>Tribonemataceae</taxon>
        <taxon>Tribonema</taxon>
    </lineage>
</organism>
<comment type="caution">
    <text evidence="11">The sequence shown here is derived from an EMBL/GenBank/DDBJ whole genome shotgun (WGS) entry which is preliminary data.</text>
</comment>
<feature type="compositionally biased region" description="Polar residues" evidence="10">
    <location>
        <begin position="359"/>
        <end position="388"/>
    </location>
</feature>
<evidence type="ECO:0000256" key="2">
    <source>
        <dbReference type="ARBA" id="ARBA00004574"/>
    </source>
</evidence>
<dbReference type="Proteomes" id="UP000664859">
    <property type="component" value="Unassembled WGS sequence"/>
</dbReference>
<feature type="coiled-coil region" evidence="9">
    <location>
        <begin position="1767"/>
        <end position="1794"/>
    </location>
</feature>
<feature type="compositionally biased region" description="Low complexity" evidence="10">
    <location>
        <begin position="1186"/>
        <end position="1198"/>
    </location>
</feature>
<evidence type="ECO:0000256" key="10">
    <source>
        <dbReference type="SAM" id="MobiDB-lite"/>
    </source>
</evidence>
<feature type="compositionally biased region" description="Polar residues" evidence="10">
    <location>
        <begin position="1199"/>
        <end position="1211"/>
    </location>
</feature>
<dbReference type="PANTHER" id="PTHR14865:SF2">
    <property type="entry name" value="CST COMPLEX SUBUNIT CTC1"/>
    <property type="match status" value="1"/>
</dbReference>
<feature type="region of interest" description="Disordered" evidence="10">
    <location>
        <begin position="1162"/>
        <end position="1226"/>
    </location>
</feature>
<dbReference type="GO" id="GO:0003697">
    <property type="term" value="F:single-stranded DNA binding"/>
    <property type="evidence" value="ECO:0007669"/>
    <property type="project" value="TreeGrafter"/>
</dbReference>
<dbReference type="InterPro" id="IPR042617">
    <property type="entry name" value="CTC1-like"/>
</dbReference>
<dbReference type="PANTHER" id="PTHR14865">
    <property type="entry name" value="CST COMPLEX SUBUNIT CTC1"/>
    <property type="match status" value="1"/>
</dbReference>
<evidence type="ECO:0000256" key="1">
    <source>
        <dbReference type="ARBA" id="ARBA00004123"/>
    </source>
</evidence>
<sequence length="1802" mass="187923">MFTIVIPAALQDEAQLVVRLLLKPGTPAAWLDQQVDIVAWVLVKPAGRQRSTWLSCLEVHSVQLVAAAAGEAGLGGSESLQGKQQQQQQCAEAAEGAQDLRQLRAGKRQKCCHVTARVAAKSPLLSTSGTRFFMAELGKHSVQNCYTSCPDGSGGGELRASLLVSRADALAWHAFLRQGRAYAFPALQTGEGRAYAFAALQTGKVSAQSAISMQRARVESAAEHGALRTRSRCQRVNGCYGRVCVRLVAALQIGEPGFAGAARADPVTGRTLRCCDRTRTARSGAALTLASLSIVVHCPLRARYCPPLADWHERQAGAGAVCGKQGRAEGVRGARRRRADGGFVPLVVLMCFRSGDGGRSSSLADTVTTPWSGSEHTSSAMQTHSTHPSGSASSSGGAGEGARVSYLAAALSAPPDAVHYAGVITHTRVLGIEGLYRLDDSFKSDVLLPPPACDAAPPAQLFMQLYPCATLGAGLRVGAAVLIQNVHPVRLWGKLEGFGACLRTSYEASALHQRRLHAMRRCSAMRTRVDANAIAGRLSPDYPLTRVICIQHSCQKRSQCFVALGADSHITSWQQPATRTLSSLVYPINSCHRSLLRVNKQVQSFSPKPPADAPYAPLYFNKGESSLQRVAWRYRLRAALGAKLAPALRSQGAARTQLEAWLLDVAALNCSTTAAAAPSCCSGAARGRCGSSSSGGPTAAGAGRGGGGSGEPTAAGAGRGGSGSGGACACGGGASSCVAASGVRPAGSTQNGSSTGSGSRRGGAGATSGGGGGGGGGGARKRNVYDEFLSHGADTCPAASAGTAAAAEHCGCADAERCCCAATERCCLHSSVNLAAPQWAAARPSLRSGSSGGGGDGVNWPVLPTLAQLLVLARVRALAALDDDEHQQGRGAGRGVAPGVASVRTPLSQLFAHPCAALGWLSVTPLGGGGARAAQLWLHDATASVQVLLLSAAGAALEIRSDDCGGRQSGAVAVTRGVHPAFFCKCGMCAFEEEDVCSGVKCSLSSGHAAADWRTYDKHKSFTARCHRPSRAAAAGADACNCACAHPMLSAAVHDPLSRDASRIGTLSAACRHRAPDAPSAACVCCCLDALDVVTEMVLLRGGGGGGGDSAAAAAEVDGVRQYVVTSLSSLEQCPVPDARPAATAAAAAAAAAAPTLAATAGGAAHGRNGSAHHRTAGDGGSDRPSAAAAHMHSSAQHFNDSAPQQQSDVAQHNGDAASISSSARGDDDAVISVRAALRARADASGEARLAPPHARESVAVRGLLHSVAFRNKLPSAARAQARGSGGGAHEAAAAAGGQVRVMRRRRSTCLLSKNQLHEEYKRNDKRAALSEPVHDAMAGRQLCLKLTGLASPDVVSVYLDAVPSCWPAGMVPGVSVVEVRGLCRRLANKWRNMYLVSSSESGAACASTVRVVHLCTPAPPAGRVAHDWQHLPPAKCPCCSLLLRVCLVQVQIASLTHPSPLVPSRVLTDAAGDGDAQLRAYTRIADLVAPHALDYSLHRVCVTVSSVDSVKVAKVNGKADSRPCAAIQRLRDRVVDSVKPFGARSFGSSGSGAAAVAKWEAIGTVQDGTGRAHVLVDGPCVVELLRLTPAQRQGQGLGGGHCVERCCRSCRSWRQWQRQRRRRRGDGRTGGRGALWRVRPQAGDELHARAHAVARWLQASMHLKVYRDSDVQDVCCRHGVGNRLVLLNIHEDMSMTAVLSVQRSQRAQSTPILTSRVRVRRRVHGECWRDTVDTGQAKLSVFAHPKLFLKVLALEDMDVPASQHARRETNRILDRLRSQLQEAADDSGAATKKQKTWWKWM</sequence>
<evidence type="ECO:0000256" key="5">
    <source>
        <dbReference type="ARBA" id="ARBA00022454"/>
    </source>
</evidence>
<evidence type="ECO:0000313" key="12">
    <source>
        <dbReference type="Proteomes" id="UP000664859"/>
    </source>
</evidence>
<keyword evidence="9" id="KW-0175">Coiled coil</keyword>
<evidence type="ECO:0000256" key="8">
    <source>
        <dbReference type="ARBA" id="ARBA00023242"/>
    </source>
</evidence>
<keyword evidence="7" id="KW-0238">DNA-binding</keyword>
<feature type="compositionally biased region" description="Gly residues" evidence="10">
    <location>
        <begin position="759"/>
        <end position="778"/>
    </location>
</feature>
<feature type="region of interest" description="Disordered" evidence="10">
    <location>
        <begin position="692"/>
        <end position="718"/>
    </location>
</feature>
<evidence type="ECO:0000256" key="4">
    <source>
        <dbReference type="ARBA" id="ARBA00016175"/>
    </source>
</evidence>
<name>A0A835ZF07_9STRA</name>
<evidence type="ECO:0000313" key="11">
    <source>
        <dbReference type="EMBL" id="KAG5191084.1"/>
    </source>
</evidence>
<keyword evidence="5" id="KW-0158">Chromosome</keyword>
<dbReference type="GO" id="GO:0042162">
    <property type="term" value="F:telomeric DNA binding"/>
    <property type="evidence" value="ECO:0007669"/>
    <property type="project" value="TreeGrafter"/>
</dbReference>
<evidence type="ECO:0000256" key="9">
    <source>
        <dbReference type="SAM" id="Coils"/>
    </source>
</evidence>
<dbReference type="GO" id="GO:0010833">
    <property type="term" value="P:telomere maintenance via telomere lengthening"/>
    <property type="evidence" value="ECO:0007669"/>
    <property type="project" value="TreeGrafter"/>
</dbReference>
<keyword evidence="6" id="KW-0779">Telomere</keyword>
<gene>
    <name evidence="11" type="ORF">JKP88DRAFT_261921</name>
</gene>
<comment type="subcellular location">
    <subcellularLocation>
        <location evidence="2">Chromosome</location>
        <location evidence="2">Telomere</location>
    </subcellularLocation>
    <subcellularLocation>
        <location evidence="1">Nucleus</location>
    </subcellularLocation>
</comment>
<keyword evidence="12" id="KW-1185">Reference proteome</keyword>
<evidence type="ECO:0000256" key="7">
    <source>
        <dbReference type="ARBA" id="ARBA00023125"/>
    </source>
</evidence>
<proteinExistence type="inferred from homology"/>
<evidence type="ECO:0000256" key="3">
    <source>
        <dbReference type="ARBA" id="ARBA00006332"/>
    </source>
</evidence>
<feature type="region of interest" description="Disordered" evidence="10">
    <location>
        <begin position="746"/>
        <end position="778"/>
    </location>
</feature>